<feature type="compositionally biased region" description="Basic and acidic residues" evidence="8">
    <location>
        <begin position="56"/>
        <end position="66"/>
    </location>
</feature>
<dbReference type="SUPFAM" id="SSF47938">
    <property type="entry name" value="Functional domain of the splicing factor Prp18"/>
    <property type="match status" value="1"/>
</dbReference>
<evidence type="ECO:0000256" key="7">
    <source>
        <dbReference type="ARBA" id="ARBA00023242"/>
    </source>
</evidence>
<dbReference type="Gene3D" id="1.20.940.10">
    <property type="entry name" value="Functional domain of the splicing factor Prp18"/>
    <property type="match status" value="1"/>
</dbReference>
<proteinExistence type="inferred from homology"/>
<reference evidence="10 11" key="1">
    <citation type="submission" date="2024-01" db="EMBL/GenBank/DDBJ databases">
        <authorList>
            <consortium name="Genoscope - CEA"/>
            <person name="William W."/>
        </authorList>
    </citation>
    <scope>NUCLEOTIDE SEQUENCE [LARGE SCALE GENOMIC DNA]</scope>
    <source>
        <strain evidence="10 11">29B2s-10</strain>
    </source>
</reference>
<keyword evidence="6" id="KW-0508">mRNA splicing</keyword>
<feature type="region of interest" description="Disordered" evidence="8">
    <location>
        <begin position="1"/>
        <end position="76"/>
    </location>
</feature>
<keyword evidence="11" id="KW-1185">Reference proteome</keyword>
<dbReference type="EMBL" id="OZ004256">
    <property type="protein sequence ID" value="CAK7902728.1"/>
    <property type="molecule type" value="Genomic_DNA"/>
</dbReference>
<name>A0ABP0EDJ5_9ASCO</name>
<evidence type="ECO:0000256" key="1">
    <source>
        <dbReference type="ARBA" id="ARBA00004123"/>
    </source>
</evidence>
<evidence type="ECO:0000256" key="5">
    <source>
        <dbReference type="ARBA" id="ARBA00022728"/>
    </source>
</evidence>
<dbReference type="PANTHER" id="PTHR13007">
    <property type="entry name" value="PRE-MRNA SPLICING FACTOR-RELATED"/>
    <property type="match status" value="1"/>
</dbReference>
<protein>
    <recommendedName>
        <fullName evidence="3">Pre-mRNA-splicing factor 18</fullName>
    </recommendedName>
</protein>
<sequence length="296" mass="34051">MDFSSLLGKEIQKKRANGGSDRKGGKKKKKSKDKEIIPESIVRDDDENTSIIAKPSSKEEPSRHNSQDTTVEYTPEEETLAKTLSIEDINSKLKKFGELDNEPNISNVMKIRKLGILLRKERKDAEYKAQLEKEDAVAMDINVEDMGQEQFKDKIYTQLRRYIKYLIKCWECQADTEEQKKLLLETKRDLVKLLYRLRKQSLTANMFTSLTTVIHYLQIGDFRKANETYLKLSIGNAAWPIGVRSVGIHERAADSKITGDNKKEAANIMIDDKTRRWITAIKRLISFCERANSKSS</sequence>
<keyword evidence="4" id="KW-0507">mRNA processing</keyword>
<feature type="compositionally biased region" description="Basic and acidic residues" evidence="8">
    <location>
        <begin position="32"/>
        <end position="43"/>
    </location>
</feature>
<evidence type="ECO:0000313" key="11">
    <source>
        <dbReference type="Proteomes" id="UP001497600"/>
    </source>
</evidence>
<dbReference type="Pfam" id="PF02840">
    <property type="entry name" value="Prp18"/>
    <property type="match status" value="1"/>
</dbReference>
<organism evidence="10 11">
    <name type="scientific">[Candida] anglica</name>
    <dbReference type="NCBI Taxonomy" id="148631"/>
    <lineage>
        <taxon>Eukaryota</taxon>
        <taxon>Fungi</taxon>
        <taxon>Dikarya</taxon>
        <taxon>Ascomycota</taxon>
        <taxon>Saccharomycotina</taxon>
        <taxon>Pichiomycetes</taxon>
        <taxon>Debaryomycetaceae</taxon>
        <taxon>Kurtzmaniella</taxon>
    </lineage>
</organism>
<evidence type="ECO:0000256" key="2">
    <source>
        <dbReference type="ARBA" id="ARBA00008137"/>
    </source>
</evidence>
<comment type="subcellular location">
    <subcellularLocation>
        <location evidence="1">Nucleus</location>
    </subcellularLocation>
</comment>
<dbReference type="Proteomes" id="UP001497600">
    <property type="component" value="Chromosome D"/>
</dbReference>
<dbReference type="InterPro" id="IPR039979">
    <property type="entry name" value="PRPF18"/>
</dbReference>
<keyword evidence="5" id="KW-0747">Spliceosome</keyword>
<keyword evidence="7" id="KW-0539">Nucleus</keyword>
<gene>
    <name evidence="10" type="primary">PRP18</name>
    <name evidence="10" type="ORF">CAAN4_D01310</name>
</gene>
<evidence type="ECO:0000256" key="8">
    <source>
        <dbReference type="SAM" id="MobiDB-lite"/>
    </source>
</evidence>
<evidence type="ECO:0000256" key="4">
    <source>
        <dbReference type="ARBA" id="ARBA00022664"/>
    </source>
</evidence>
<comment type="similarity">
    <text evidence="2">Belongs to the PRP18 family.</text>
</comment>
<accession>A0ABP0EDJ5</accession>
<evidence type="ECO:0000259" key="9">
    <source>
        <dbReference type="Pfam" id="PF02840"/>
    </source>
</evidence>
<evidence type="ECO:0000313" key="10">
    <source>
        <dbReference type="EMBL" id="CAK7902728.1"/>
    </source>
</evidence>
<evidence type="ECO:0000256" key="3">
    <source>
        <dbReference type="ARBA" id="ARBA00018242"/>
    </source>
</evidence>
<dbReference type="PANTHER" id="PTHR13007:SF19">
    <property type="entry name" value="PRE-MRNA-SPLICING FACTOR 18"/>
    <property type="match status" value="1"/>
</dbReference>
<feature type="domain" description="Prp18" evidence="9">
    <location>
        <begin position="174"/>
        <end position="291"/>
    </location>
</feature>
<evidence type="ECO:0000256" key="6">
    <source>
        <dbReference type="ARBA" id="ARBA00023187"/>
    </source>
</evidence>
<dbReference type="InterPro" id="IPR004098">
    <property type="entry name" value="Prp18"/>
</dbReference>